<feature type="transmembrane region" description="Helical" evidence="1">
    <location>
        <begin position="96"/>
        <end position="117"/>
    </location>
</feature>
<dbReference type="AlphaFoldDB" id="A0A5B8J6C0"/>
<feature type="transmembrane region" description="Helical" evidence="1">
    <location>
        <begin position="164"/>
        <end position="183"/>
    </location>
</feature>
<proteinExistence type="predicted"/>
<name>A0A5B8J6C0_9MOLU</name>
<dbReference type="RefSeq" id="WP_146368242.1">
    <property type="nucleotide sequence ID" value="NZ_CP042295.1"/>
</dbReference>
<organism evidence="2 3">
    <name type="scientific">Mycoplasma anserisalpingitidis</name>
    <dbReference type="NCBI Taxonomy" id="519450"/>
    <lineage>
        <taxon>Bacteria</taxon>
        <taxon>Bacillati</taxon>
        <taxon>Mycoplasmatota</taxon>
        <taxon>Mollicutes</taxon>
        <taxon>Mycoplasmataceae</taxon>
        <taxon>Mycoplasma</taxon>
    </lineage>
</organism>
<feature type="transmembrane region" description="Helical" evidence="1">
    <location>
        <begin position="20"/>
        <end position="40"/>
    </location>
</feature>
<keyword evidence="1" id="KW-1133">Transmembrane helix</keyword>
<protein>
    <submittedName>
        <fullName evidence="2">Uncharacterized protein</fullName>
    </submittedName>
</protein>
<keyword evidence="1" id="KW-0472">Membrane</keyword>
<sequence>MKNYFIFMLKMTSKKKNTYILPSIIITLNLFIGLILNVISFREYHYPVFFFSLLFVNLIASVFYGCLKSLNIFSDLEKNGTDLILFSKPISRKKMILSKTLVFVLIGFAWSLINWVSWTVGFLSKITELNYFLFSLMMILSVFFAYIIFGIISSLISLKFTQKVAMILPILMTASPFLAGIMIRTIVRSSRKISDELLKTKYEYHHSKNEADVVTFFLNDEKDNYYIIPNGDFKKIDFDPYQKDYINLVSEYSKNAAKEWQISSWLFIPYQLVNSFNTKDIDILSLIKNNEKSFDNSILYYKDNDSLSFSYKLVDNADLLKLKISENNDNSFIIPSLLKSNSKINNDLINRNIIYVRNNADKIDIDFPEDEFSYSNPNNLIGKIYWENIEQLLKNNDFNDFAKSFFEKINEQVTNNRINDPKVIKSSIIREIENELNNDDSWLFNFSSKEITLFDENAVRNKKISSEIERKIYFSISLMYYLYFSKNDSILLTSLLLNDDPLKYYSPGQYEIKIDQFVYKIGGFESYSTKEVVKTYPNGEKKIVFRYELEKSDNFIFQAINEVYSIQRDKKIVNKAFYPLIWTSLSILLLSLNGFLYYRKDYK</sequence>
<evidence type="ECO:0000313" key="2">
    <source>
        <dbReference type="EMBL" id="QDY86602.1"/>
    </source>
</evidence>
<accession>A0A5B8J6C0</accession>
<feature type="transmembrane region" description="Helical" evidence="1">
    <location>
        <begin position="576"/>
        <end position="598"/>
    </location>
</feature>
<keyword evidence="1" id="KW-0812">Transmembrane</keyword>
<gene>
    <name evidence="2" type="ORF">FRW55_00240</name>
</gene>
<evidence type="ECO:0000256" key="1">
    <source>
        <dbReference type="SAM" id="Phobius"/>
    </source>
</evidence>
<feature type="transmembrane region" description="Helical" evidence="1">
    <location>
        <begin position="46"/>
        <end position="67"/>
    </location>
</feature>
<keyword evidence="3" id="KW-1185">Reference proteome</keyword>
<evidence type="ECO:0000313" key="3">
    <source>
        <dbReference type="Proteomes" id="UP000318927"/>
    </source>
</evidence>
<dbReference type="OrthoDB" id="401337at2"/>
<dbReference type="EMBL" id="CP042295">
    <property type="protein sequence ID" value="QDY86602.1"/>
    <property type="molecule type" value="Genomic_DNA"/>
</dbReference>
<dbReference type="KEGG" id="mans:FRW55_00240"/>
<dbReference type="Proteomes" id="UP000318927">
    <property type="component" value="Chromosome"/>
</dbReference>
<feature type="transmembrane region" description="Helical" evidence="1">
    <location>
        <begin position="129"/>
        <end position="152"/>
    </location>
</feature>
<reference evidence="2 3" key="1">
    <citation type="journal article" date="2019" name="Microbiol. Resour. Announc.">
        <title>Complete Genome Sequences of Three Mycoplasma anserisalpingitis (Mycoplasma sp. 1220) Strains.</title>
        <authorList>
            <person name="Grozner D."/>
            <person name="Forro B."/>
            <person name="Kovacs A.B."/>
            <person name="Marton S."/>
            <person name="Banyai K."/>
            <person name="Kreizinger Z."/>
            <person name="Sulyok K.M."/>
            <person name="Gyuranecz M."/>
        </authorList>
    </citation>
    <scope>NUCLEOTIDE SEQUENCE [LARGE SCALE GENOMIC DNA]</scope>
    <source>
        <strain evidence="2 3">ATCC:BAA-2147</strain>
    </source>
</reference>